<organism evidence="1 2">
    <name type="scientific">Hibiscus sabdariffa</name>
    <name type="common">roselle</name>
    <dbReference type="NCBI Taxonomy" id="183260"/>
    <lineage>
        <taxon>Eukaryota</taxon>
        <taxon>Viridiplantae</taxon>
        <taxon>Streptophyta</taxon>
        <taxon>Embryophyta</taxon>
        <taxon>Tracheophyta</taxon>
        <taxon>Spermatophyta</taxon>
        <taxon>Magnoliopsida</taxon>
        <taxon>eudicotyledons</taxon>
        <taxon>Gunneridae</taxon>
        <taxon>Pentapetalae</taxon>
        <taxon>rosids</taxon>
        <taxon>malvids</taxon>
        <taxon>Malvales</taxon>
        <taxon>Malvaceae</taxon>
        <taxon>Malvoideae</taxon>
        <taxon>Hibiscus</taxon>
    </lineage>
</organism>
<name>A0ABR2U9R9_9ROSI</name>
<proteinExistence type="predicted"/>
<dbReference type="Proteomes" id="UP001396334">
    <property type="component" value="Unassembled WGS sequence"/>
</dbReference>
<comment type="caution">
    <text evidence="1">The sequence shown here is derived from an EMBL/GenBank/DDBJ whole genome shotgun (WGS) entry which is preliminary data.</text>
</comment>
<evidence type="ECO:0000313" key="2">
    <source>
        <dbReference type="Proteomes" id="UP001396334"/>
    </source>
</evidence>
<protein>
    <submittedName>
        <fullName evidence="1">Uncharacterized protein</fullName>
    </submittedName>
</protein>
<dbReference type="EMBL" id="JBBPBN010000001">
    <property type="protein sequence ID" value="KAK9046349.1"/>
    <property type="molecule type" value="Genomic_DNA"/>
</dbReference>
<gene>
    <name evidence="1" type="ORF">V6N11_052241</name>
</gene>
<reference evidence="1 2" key="1">
    <citation type="journal article" date="2024" name="G3 (Bethesda)">
        <title>Genome assembly of Hibiscus sabdariffa L. provides insights into metabolisms of medicinal natural products.</title>
        <authorList>
            <person name="Kim T."/>
        </authorList>
    </citation>
    <scope>NUCLEOTIDE SEQUENCE [LARGE SCALE GENOMIC DNA]</scope>
    <source>
        <strain evidence="1">TK-2024</strain>
        <tissue evidence="1">Old leaves</tissue>
    </source>
</reference>
<keyword evidence="2" id="KW-1185">Reference proteome</keyword>
<accession>A0ABR2U9R9</accession>
<sequence>MVSDSINAISWEDSVHMANGNHKAIERERVCEVEQTLFFSEFKDLHCRRKFISLSEMQDRILTVKNKKKRDRALKKYKKVAKKSEFEVSCFHVPNDSDIARNQILTKLVKTKLESMNSEREKNIEAIYIEARETVALSKSLGMKIVGNEKDVVEEMIRIELQNK</sequence>
<evidence type="ECO:0000313" key="1">
    <source>
        <dbReference type="EMBL" id="KAK9046349.1"/>
    </source>
</evidence>